<protein>
    <submittedName>
        <fullName evidence="1">Uncharacterized protein</fullName>
    </submittedName>
</protein>
<dbReference type="HOGENOM" id="CLU_2928960_0_0_1"/>
<comment type="caution">
    <text evidence="1">The sequence shown here is derived from an EMBL/GenBank/DDBJ whole genome shotgun (WGS) entry which is preliminary data.</text>
</comment>
<evidence type="ECO:0000313" key="2">
    <source>
        <dbReference type="Proteomes" id="UP000005426"/>
    </source>
</evidence>
<dbReference type="EMBL" id="ABDG02000025">
    <property type="protein sequence ID" value="EHK43925.1"/>
    <property type="molecule type" value="Genomic_DNA"/>
</dbReference>
<accession>G9NZM3</accession>
<organism evidence="1 2">
    <name type="scientific">Hypocrea atroviridis (strain ATCC 20476 / IMI 206040)</name>
    <name type="common">Trichoderma atroviride</name>
    <dbReference type="NCBI Taxonomy" id="452589"/>
    <lineage>
        <taxon>Eukaryota</taxon>
        <taxon>Fungi</taxon>
        <taxon>Dikarya</taxon>
        <taxon>Ascomycota</taxon>
        <taxon>Pezizomycotina</taxon>
        <taxon>Sordariomycetes</taxon>
        <taxon>Hypocreomycetidae</taxon>
        <taxon>Hypocreales</taxon>
        <taxon>Hypocreaceae</taxon>
        <taxon>Trichoderma</taxon>
    </lineage>
</organism>
<evidence type="ECO:0000313" key="1">
    <source>
        <dbReference type="EMBL" id="EHK43925.1"/>
    </source>
</evidence>
<gene>
    <name evidence="1" type="ORF">TRIATDRAFT_300300</name>
</gene>
<name>G9NZM3_HYPAI</name>
<keyword evidence="2" id="KW-1185">Reference proteome</keyword>
<feature type="non-terminal residue" evidence="1">
    <location>
        <position position="1"/>
    </location>
</feature>
<dbReference type="Proteomes" id="UP000005426">
    <property type="component" value="Unassembled WGS sequence"/>
</dbReference>
<dbReference type="OrthoDB" id="10328215at2759"/>
<dbReference type="AlphaFoldDB" id="G9NZM3"/>
<reference evidence="1 2" key="1">
    <citation type="journal article" date="2011" name="Genome Biol.">
        <title>Comparative genome sequence analysis underscores mycoparasitism as the ancestral life style of Trichoderma.</title>
        <authorList>
            <person name="Kubicek C.P."/>
            <person name="Herrera-Estrella A."/>
            <person name="Seidl-Seiboth V."/>
            <person name="Martinez D.A."/>
            <person name="Druzhinina I.S."/>
            <person name="Thon M."/>
            <person name="Zeilinger S."/>
            <person name="Casas-Flores S."/>
            <person name="Horwitz B.A."/>
            <person name="Mukherjee P.K."/>
            <person name="Mukherjee M."/>
            <person name="Kredics L."/>
            <person name="Alcaraz L.D."/>
            <person name="Aerts A."/>
            <person name="Antal Z."/>
            <person name="Atanasova L."/>
            <person name="Cervantes-Badillo M.G."/>
            <person name="Challacombe J."/>
            <person name="Chertkov O."/>
            <person name="McCluskey K."/>
            <person name="Coulpier F."/>
            <person name="Deshpande N."/>
            <person name="von Doehren H."/>
            <person name="Ebbole D.J."/>
            <person name="Esquivel-Naranjo E.U."/>
            <person name="Fekete E."/>
            <person name="Flipphi M."/>
            <person name="Glaser F."/>
            <person name="Gomez-Rodriguez E.Y."/>
            <person name="Gruber S."/>
            <person name="Han C."/>
            <person name="Henrissat B."/>
            <person name="Hermosa R."/>
            <person name="Hernandez-Onate M."/>
            <person name="Karaffa L."/>
            <person name="Kosti I."/>
            <person name="Le Crom S."/>
            <person name="Lindquist E."/>
            <person name="Lucas S."/>
            <person name="Luebeck M."/>
            <person name="Luebeck P.S."/>
            <person name="Margeot A."/>
            <person name="Metz B."/>
            <person name="Misra M."/>
            <person name="Nevalainen H."/>
            <person name="Omann M."/>
            <person name="Packer N."/>
            <person name="Perrone G."/>
            <person name="Uresti-Rivera E.E."/>
            <person name="Salamov A."/>
            <person name="Schmoll M."/>
            <person name="Seiboth B."/>
            <person name="Shapiro H."/>
            <person name="Sukno S."/>
            <person name="Tamayo-Ramos J.A."/>
            <person name="Tisch D."/>
            <person name="Wiest A."/>
            <person name="Wilkinson H.H."/>
            <person name="Zhang M."/>
            <person name="Coutinho P.M."/>
            <person name="Kenerley C.M."/>
            <person name="Monte E."/>
            <person name="Baker S.E."/>
            <person name="Grigoriev I.V."/>
        </authorList>
    </citation>
    <scope>NUCLEOTIDE SEQUENCE [LARGE SCALE GENOMIC DNA]</scope>
    <source>
        <strain evidence="2">ATCC 20476 / IMI 206040</strain>
    </source>
</reference>
<proteinExistence type="predicted"/>
<sequence>RTQHCWGFNGYERGYNQTDQYGVYRYGFVFYIYGRYSRAFNRLHHYDGCRFFCRFEFAILV</sequence>